<evidence type="ECO:0000256" key="5">
    <source>
        <dbReference type="SAM" id="MobiDB-lite"/>
    </source>
</evidence>
<dbReference type="SMART" id="SM00110">
    <property type="entry name" value="C1Q"/>
    <property type="match status" value="1"/>
</dbReference>
<evidence type="ECO:0000256" key="6">
    <source>
        <dbReference type="SAM" id="SignalP"/>
    </source>
</evidence>
<protein>
    <submittedName>
        <fullName evidence="8">MMRN2 protein</fullName>
    </submittedName>
</protein>
<feature type="non-terminal residue" evidence="8">
    <location>
        <position position="1"/>
    </location>
</feature>
<dbReference type="PANTHER" id="PTHR15427">
    <property type="entry name" value="EMILIN ELASTIN MICROFIBRIL INTERFACE-LOCATED PROTEIN ELASTIN MICROFIBRIL INTERFACER"/>
    <property type="match status" value="1"/>
</dbReference>
<dbReference type="InterPro" id="IPR001073">
    <property type="entry name" value="C1q_dom"/>
</dbReference>
<proteinExistence type="predicted"/>
<feature type="region of interest" description="Disordered" evidence="5">
    <location>
        <begin position="778"/>
        <end position="817"/>
    </location>
</feature>
<dbReference type="InterPro" id="IPR008983">
    <property type="entry name" value="Tumour_necrosis_fac-like_dom"/>
</dbReference>
<feature type="compositionally biased region" description="Basic and acidic residues" evidence="5">
    <location>
        <begin position="783"/>
        <end position="796"/>
    </location>
</feature>
<feature type="non-terminal residue" evidence="8">
    <location>
        <position position="953"/>
    </location>
</feature>
<evidence type="ECO:0000256" key="4">
    <source>
        <dbReference type="SAM" id="Coils"/>
    </source>
</evidence>
<dbReference type="AlphaFoldDB" id="A0A8X8BM20"/>
<feature type="coiled-coil region" evidence="4">
    <location>
        <begin position="313"/>
        <end position="375"/>
    </location>
</feature>
<comment type="subcellular location">
    <subcellularLocation>
        <location evidence="1">Secreted</location>
        <location evidence="1">Extracellular space</location>
        <location evidence="1">Extracellular matrix</location>
    </subcellularLocation>
</comment>
<evidence type="ECO:0000313" key="9">
    <source>
        <dbReference type="Proteomes" id="UP000886611"/>
    </source>
</evidence>
<evidence type="ECO:0000256" key="2">
    <source>
        <dbReference type="ARBA" id="ARBA00022525"/>
    </source>
</evidence>
<dbReference type="Pfam" id="PF00386">
    <property type="entry name" value="C1q"/>
    <property type="match status" value="1"/>
</dbReference>
<keyword evidence="4" id="KW-0175">Coiled coil</keyword>
<dbReference type="EMBL" id="JAATIS010004040">
    <property type="protein sequence ID" value="KAG2463033.1"/>
    <property type="molecule type" value="Genomic_DNA"/>
</dbReference>
<keyword evidence="2" id="KW-0964">Secreted</keyword>
<reference evidence="8 9" key="1">
    <citation type="journal article" date="2021" name="Cell">
        <title>Tracing the genetic footprints of vertebrate landing in non-teleost ray-finned fishes.</title>
        <authorList>
            <person name="Bi X."/>
            <person name="Wang K."/>
            <person name="Yang L."/>
            <person name="Pan H."/>
            <person name="Jiang H."/>
            <person name="Wei Q."/>
            <person name="Fang M."/>
            <person name="Yu H."/>
            <person name="Zhu C."/>
            <person name="Cai Y."/>
            <person name="He Y."/>
            <person name="Gan X."/>
            <person name="Zeng H."/>
            <person name="Yu D."/>
            <person name="Zhu Y."/>
            <person name="Jiang H."/>
            <person name="Qiu Q."/>
            <person name="Yang H."/>
            <person name="Zhang Y.E."/>
            <person name="Wang W."/>
            <person name="Zhu M."/>
            <person name="He S."/>
            <person name="Zhang G."/>
        </authorList>
    </citation>
    <scope>NUCLEOTIDE SEQUENCE [LARGE SCALE GENOMIC DNA]</scope>
    <source>
        <strain evidence="8">Bchr_013</strain>
    </source>
</reference>
<evidence type="ECO:0000259" key="7">
    <source>
        <dbReference type="PROSITE" id="PS50871"/>
    </source>
</evidence>
<feature type="domain" description="C1q" evidence="7">
    <location>
        <begin position="824"/>
        <end position="953"/>
    </location>
</feature>
<dbReference type="SUPFAM" id="SSF49842">
    <property type="entry name" value="TNF-like"/>
    <property type="match status" value="1"/>
</dbReference>
<name>A0A8X8BM20_POLSE</name>
<dbReference type="Proteomes" id="UP000886611">
    <property type="component" value="Unassembled WGS sequence"/>
</dbReference>
<evidence type="ECO:0000313" key="8">
    <source>
        <dbReference type="EMBL" id="KAG2463033.1"/>
    </source>
</evidence>
<dbReference type="PRINTS" id="PR00007">
    <property type="entry name" value="COMPLEMNTC1Q"/>
</dbReference>
<dbReference type="PANTHER" id="PTHR15427:SF40">
    <property type="entry name" value="MULTIMERIN-2 PRECURSOR"/>
    <property type="match status" value="1"/>
</dbReference>
<gene>
    <name evidence="8" type="primary">Mmrn2</name>
    <name evidence="8" type="ORF">GTO96_0001333</name>
</gene>
<evidence type="ECO:0000256" key="3">
    <source>
        <dbReference type="ARBA" id="ARBA00022530"/>
    </source>
</evidence>
<keyword evidence="6" id="KW-0732">Signal</keyword>
<organism evidence="8 9">
    <name type="scientific">Polypterus senegalus</name>
    <name type="common">Senegal bichir</name>
    <dbReference type="NCBI Taxonomy" id="55291"/>
    <lineage>
        <taxon>Eukaryota</taxon>
        <taxon>Metazoa</taxon>
        <taxon>Chordata</taxon>
        <taxon>Craniata</taxon>
        <taxon>Vertebrata</taxon>
        <taxon>Euteleostomi</taxon>
        <taxon>Actinopterygii</taxon>
        <taxon>Polypteriformes</taxon>
        <taxon>Polypteridae</taxon>
        <taxon>Polypterus</taxon>
    </lineage>
</organism>
<keyword evidence="9" id="KW-1185">Reference proteome</keyword>
<feature type="chain" id="PRO_5036447269" evidence="6">
    <location>
        <begin position="20"/>
        <end position="953"/>
    </location>
</feature>
<dbReference type="Gene3D" id="2.60.120.40">
    <property type="match status" value="1"/>
</dbReference>
<dbReference type="PROSITE" id="PS50871">
    <property type="entry name" value="C1Q"/>
    <property type="match status" value="1"/>
</dbReference>
<feature type="compositionally biased region" description="Polar residues" evidence="5">
    <location>
        <begin position="808"/>
        <end position="817"/>
    </location>
</feature>
<comment type="caution">
    <text evidence="8">The sequence shown here is derived from an EMBL/GenBank/DDBJ whole genome shotgun (WGS) entry which is preliminary data.</text>
</comment>
<feature type="coiled-coil region" evidence="4">
    <location>
        <begin position="215"/>
        <end position="275"/>
    </location>
</feature>
<feature type="signal peptide" evidence="6">
    <location>
        <begin position="1"/>
        <end position="19"/>
    </location>
</feature>
<evidence type="ECO:0000256" key="1">
    <source>
        <dbReference type="ARBA" id="ARBA00004498"/>
    </source>
</evidence>
<sequence length="953" mass="107191">MLFSWFALLLAAWVPVVLSDLRARDPEIEKEEPEVSHGYNSWSPMQMEAYIPNHGDSKEEMALPTGTTGNSAHAAQTGNWCAFVHSRVLTMVVSCGTEKFIIKSQNPCPEGKADCQMVISTEPVDNTAHFPAPSQQDSSMHKMKTAASPKDVLQNDVQHTSVLQDLLSRGSSVEELDLNTTDALWPLQHHSLLPQLETIIKQQLWPIWDYFNKSIQDLSQEVGGLAESIEELRRGREHNNEPLSSSTSEQLEVKLQHHSRELEKLNIALQAQASKTDEQLHFLQATVHHNLSSVKIHNDIWSKHTPEKIQANLHLLTESVEEIKEKQEQLEDTLMQGKNGSLKTDEDILKIQEVIDQLQTKVMDVNNDINTLYDDSDKFDADINELQKGMRNMLNNMSETVKAFRVMHMESGLTVETDFQHIIERVNSLATNISALELEVETLNLKIAEPSGEDYEPTPYPTPEDQICDCRDFSFQLSLLKEEIRNISSVNKKNTQMSDGTNDVDSFWKTRMSSSVEDLKQGLMQIQRHVNFQQDSIRMLLRNVSHLQLADHTVHQQLHELQEKDKVRVAEINALSNTFKTLLHDVVRHSKVLQALLGAEVLEFTTEMSSQLGDLSVPAIHRTLQDSIAKLNEQKEHLSSVQEKIQQMFLQLSERQTPSYATSPLPTTHSRGVEKTSDNLHLELNAEPPMGDRPDESYHDIFAMIKALEVQVSQLHSERCANYFNCETDLTTALQKSIDGKLAEATTLQQTLEKYLIVHLKQLINHSELISNISLEASQQKVTRKEERNRQKEIRGGKGGQNKKINKMQSGQRQEDSLFQSLNSPHSPVMFLATAFENPASGDSAVFGKVIHNHGQAYSPESGIFEAPVTGIYLFVLTADFGSGHGLGQLMKGNARIAAVQPPQKKAGGPVTRTALLELKQGEQIHFEIQKDSLIRSTQGDNSFGGVLLFRTV</sequence>
<keyword evidence="3" id="KW-0272">Extracellular matrix</keyword>
<dbReference type="InterPro" id="IPR050392">
    <property type="entry name" value="Collagen/C1q_domain"/>
</dbReference>
<accession>A0A8X8BM20</accession>